<dbReference type="Proteomes" id="UP000033935">
    <property type="component" value="Unassembled WGS sequence"/>
</dbReference>
<evidence type="ECO:0000313" key="1">
    <source>
        <dbReference type="EMBL" id="KKR04104.1"/>
    </source>
</evidence>
<comment type="caution">
    <text evidence="1">The sequence shown here is derived from an EMBL/GenBank/DDBJ whole genome shotgun (WGS) entry which is preliminary data.</text>
</comment>
<reference evidence="1 2" key="1">
    <citation type="journal article" date="2015" name="Nature">
        <title>rRNA introns, odd ribosomes, and small enigmatic genomes across a large radiation of phyla.</title>
        <authorList>
            <person name="Brown C.T."/>
            <person name="Hug L.A."/>
            <person name="Thomas B.C."/>
            <person name="Sharon I."/>
            <person name="Castelle C.J."/>
            <person name="Singh A."/>
            <person name="Wilkins M.J."/>
            <person name="Williams K.H."/>
            <person name="Banfield J.F."/>
        </authorList>
    </citation>
    <scope>NUCLEOTIDE SEQUENCE [LARGE SCALE GENOMIC DNA]</scope>
</reference>
<organism evidence="1 2">
    <name type="scientific">Candidatus Uhrbacteria bacterium GW2011_GWF2_39_13</name>
    <dbReference type="NCBI Taxonomy" id="1618995"/>
    <lineage>
        <taxon>Bacteria</taxon>
        <taxon>Candidatus Uhriibacteriota</taxon>
    </lineage>
</organism>
<sequence>MSHERVLHGFIQFWSETETEGGYWAFFHKRRALTKIPQGHCQTCGLFVQNITTEKLKPCSNGQPHCEETSLAILDHAWIHVLKNGDQLTIYDKDGTKIVWEGTIELIPYPIFSQQAYDQWIHADQTGIERETWARWFFDEHPATIRLAQ</sequence>
<dbReference type="EMBL" id="LBWG01000012">
    <property type="protein sequence ID" value="KKR04104.1"/>
    <property type="molecule type" value="Genomic_DNA"/>
</dbReference>
<evidence type="ECO:0000313" key="2">
    <source>
        <dbReference type="Proteomes" id="UP000033935"/>
    </source>
</evidence>
<name>A0A0G0MJB6_9BACT</name>
<accession>A0A0G0MJB6</accession>
<dbReference type="AlphaFoldDB" id="A0A0G0MJB6"/>
<protein>
    <submittedName>
        <fullName evidence="1">Uncharacterized protein</fullName>
    </submittedName>
</protein>
<gene>
    <name evidence="1" type="ORF">UT30_C0012G0015</name>
</gene>
<proteinExistence type="predicted"/>